<dbReference type="InterPro" id="IPR051997">
    <property type="entry name" value="STK_NEK"/>
</dbReference>
<feature type="non-terminal residue" evidence="4">
    <location>
        <position position="130"/>
    </location>
</feature>
<evidence type="ECO:0000313" key="5">
    <source>
        <dbReference type="Proteomes" id="UP001497497"/>
    </source>
</evidence>
<dbReference type="InterPro" id="IPR008271">
    <property type="entry name" value="Ser/Thr_kinase_AS"/>
</dbReference>
<dbReference type="EMBL" id="CAXITT010000582">
    <property type="protein sequence ID" value="CAL1543887.1"/>
    <property type="molecule type" value="Genomic_DNA"/>
</dbReference>
<gene>
    <name evidence="4" type="ORF">GSLYS_00017400001</name>
</gene>
<dbReference type="Pfam" id="PF00069">
    <property type="entry name" value="Pkinase"/>
    <property type="match status" value="1"/>
</dbReference>
<dbReference type="Gene3D" id="1.10.510.10">
    <property type="entry name" value="Transferase(Phosphotransferase) domain 1"/>
    <property type="match status" value="1"/>
</dbReference>
<name>A0AAV2IBH4_LYMST</name>
<dbReference type="InterPro" id="IPR000719">
    <property type="entry name" value="Prot_kinase_dom"/>
</dbReference>
<dbReference type="GO" id="GO:0004672">
    <property type="term" value="F:protein kinase activity"/>
    <property type="evidence" value="ECO:0007669"/>
    <property type="project" value="InterPro"/>
</dbReference>
<keyword evidence="2" id="KW-0067">ATP-binding</keyword>
<organism evidence="4 5">
    <name type="scientific">Lymnaea stagnalis</name>
    <name type="common">Great pond snail</name>
    <name type="synonym">Helix stagnalis</name>
    <dbReference type="NCBI Taxonomy" id="6523"/>
    <lineage>
        <taxon>Eukaryota</taxon>
        <taxon>Metazoa</taxon>
        <taxon>Spiralia</taxon>
        <taxon>Lophotrochozoa</taxon>
        <taxon>Mollusca</taxon>
        <taxon>Gastropoda</taxon>
        <taxon>Heterobranchia</taxon>
        <taxon>Euthyneura</taxon>
        <taxon>Panpulmonata</taxon>
        <taxon>Hygrophila</taxon>
        <taxon>Lymnaeoidea</taxon>
        <taxon>Lymnaeidae</taxon>
        <taxon>Lymnaea</taxon>
    </lineage>
</organism>
<keyword evidence="5" id="KW-1185">Reference proteome</keyword>
<feature type="domain" description="Protein kinase" evidence="3">
    <location>
        <begin position="1"/>
        <end position="130"/>
    </location>
</feature>
<dbReference type="PROSITE" id="PS00108">
    <property type="entry name" value="PROTEIN_KINASE_ST"/>
    <property type="match status" value="1"/>
</dbReference>
<dbReference type="PANTHER" id="PTHR44535">
    <property type="entry name" value="PROTEIN CBG16200"/>
    <property type="match status" value="1"/>
</dbReference>
<reference evidence="4 5" key="1">
    <citation type="submission" date="2024-04" db="EMBL/GenBank/DDBJ databases">
        <authorList>
            <consortium name="Genoscope - CEA"/>
            <person name="William W."/>
        </authorList>
    </citation>
    <scope>NUCLEOTIDE SEQUENCE [LARGE SCALE GENOMIC DNA]</scope>
</reference>
<accession>A0AAV2IBH4</accession>
<keyword evidence="1" id="KW-0547">Nucleotide-binding</keyword>
<evidence type="ECO:0000256" key="1">
    <source>
        <dbReference type="ARBA" id="ARBA00022741"/>
    </source>
</evidence>
<proteinExistence type="predicted"/>
<dbReference type="AlphaFoldDB" id="A0AAV2IBH4"/>
<dbReference type="GO" id="GO:0005524">
    <property type="term" value="F:ATP binding"/>
    <property type="evidence" value="ECO:0007669"/>
    <property type="project" value="UniProtKB-KW"/>
</dbReference>
<comment type="caution">
    <text evidence="4">The sequence shown here is derived from an EMBL/GenBank/DDBJ whole genome shotgun (WGS) entry which is preliminary data.</text>
</comment>
<dbReference type="PROSITE" id="PS50011">
    <property type="entry name" value="PROTEIN_KINASE_DOM"/>
    <property type="match status" value="1"/>
</dbReference>
<sequence>LVVWKEVNLAKLNEKQRRDSQSEIDILALLNHANIISYYNHFIDEDMLFIEMEYANGGTLYEKIVSSTKLWLEKDVLWYLYQMTSALGYIHQYGIIHRDIKTLNIFLTKVGLVKLGDFGISRFLESSNAM</sequence>
<dbReference type="PANTHER" id="PTHR44535:SF1">
    <property type="entry name" value="SERINE_THREONINE-PROTEIN KINASE NEK9"/>
    <property type="match status" value="1"/>
</dbReference>
<dbReference type="Proteomes" id="UP001497497">
    <property type="component" value="Unassembled WGS sequence"/>
</dbReference>
<dbReference type="InterPro" id="IPR011009">
    <property type="entry name" value="Kinase-like_dom_sf"/>
</dbReference>
<evidence type="ECO:0000256" key="2">
    <source>
        <dbReference type="ARBA" id="ARBA00022840"/>
    </source>
</evidence>
<evidence type="ECO:0000259" key="3">
    <source>
        <dbReference type="PROSITE" id="PS50011"/>
    </source>
</evidence>
<evidence type="ECO:0000313" key="4">
    <source>
        <dbReference type="EMBL" id="CAL1543887.1"/>
    </source>
</evidence>
<dbReference type="SUPFAM" id="SSF56112">
    <property type="entry name" value="Protein kinase-like (PK-like)"/>
    <property type="match status" value="1"/>
</dbReference>
<dbReference type="SMART" id="SM00220">
    <property type="entry name" value="S_TKc"/>
    <property type="match status" value="1"/>
</dbReference>
<protein>
    <recommendedName>
        <fullName evidence="3">Protein kinase domain-containing protein</fullName>
    </recommendedName>
</protein>
<feature type="non-terminal residue" evidence="4">
    <location>
        <position position="1"/>
    </location>
</feature>